<gene>
    <name evidence="3" type="ORF">GGQ80_003643</name>
</gene>
<sequence length="185" mass="19737">MDTNSKYGGKYMLRLLSIAALLSVGIVSSAPAATFVFDFGAKDPIESKNTFGSFTLEKNAESYSLTSFSGKVGGTKYTTSQVGLQDFQSLLVIGGTLNSVQRTLPGTNDFSFVIYKNDIYQDIYLTYGAEGFDKLVSIGVGLDKGTLPITSAVPEPASWAMMIGGFGMVGAASRYRRRSAKVSLA</sequence>
<name>A0A840FPA5_9SPHN</name>
<dbReference type="Proteomes" id="UP000529795">
    <property type="component" value="Unassembled WGS sequence"/>
</dbReference>
<accession>A0A840FPA5</accession>
<feature type="domain" description="Ice-binding protein C-terminal" evidence="2">
    <location>
        <begin position="152"/>
        <end position="177"/>
    </location>
</feature>
<protein>
    <recommendedName>
        <fullName evidence="2">Ice-binding protein C-terminal domain-containing protein</fullName>
    </recommendedName>
</protein>
<dbReference type="NCBIfam" id="TIGR02595">
    <property type="entry name" value="PEP_CTERM"/>
    <property type="match status" value="1"/>
</dbReference>
<keyword evidence="4" id="KW-1185">Reference proteome</keyword>
<evidence type="ECO:0000259" key="2">
    <source>
        <dbReference type="Pfam" id="PF07589"/>
    </source>
</evidence>
<dbReference type="RefSeq" id="WP_246347199.1">
    <property type="nucleotide sequence ID" value="NZ_JACIEV010000021.1"/>
</dbReference>
<feature type="signal peptide" evidence="1">
    <location>
        <begin position="1"/>
        <end position="32"/>
    </location>
</feature>
<dbReference type="Pfam" id="PF07589">
    <property type="entry name" value="PEP-CTERM"/>
    <property type="match status" value="1"/>
</dbReference>
<proteinExistence type="predicted"/>
<dbReference type="EMBL" id="JACIEV010000021">
    <property type="protein sequence ID" value="MBB4155718.1"/>
    <property type="molecule type" value="Genomic_DNA"/>
</dbReference>
<evidence type="ECO:0000313" key="4">
    <source>
        <dbReference type="Proteomes" id="UP000529795"/>
    </source>
</evidence>
<evidence type="ECO:0000313" key="3">
    <source>
        <dbReference type="EMBL" id="MBB4155718.1"/>
    </source>
</evidence>
<dbReference type="AlphaFoldDB" id="A0A840FPA5"/>
<dbReference type="InterPro" id="IPR013424">
    <property type="entry name" value="Ice-binding_C"/>
</dbReference>
<evidence type="ECO:0000256" key="1">
    <source>
        <dbReference type="SAM" id="SignalP"/>
    </source>
</evidence>
<organism evidence="3 4">
    <name type="scientific">Sphingomonas jinjuensis</name>
    <dbReference type="NCBI Taxonomy" id="535907"/>
    <lineage>
        <taxon>Bacteria</taxon>
        <taxon>Pseudomonadati</taxon>
        <taxon>Pseudomonadota</taxon>
        <taxon>Alphaproteobacteria</taxon>
        <taxon>Sphingomonadales</taxon>
        <taxon>Sphingomonadaceae</taxon>
        <taxon>Sphingomonas</taxon>
    </lineage>
</organism>
<keyword evidence="1" id="KW-0732">Signal</keyword>
<feature type="chain" id="PRO_5032785910" description="Ice-binding protein C-terminal domain-containing protein" evidence="1">
    <location>
        <begin position="33"/>
        <end position="185"/>
    </location>
</feature>
<comment type="caution">
    <text evidence="3">The sequence shown here is derived from an EMBL/GenBank/DDBJ whole genome shotgun (WGS) entry which is preliminary data.</text>
</comment>
<reference evidence="3 4" key="1">
    <citation type="submission" date="2020-08" db="EMBL/GenBank/DDBJ databases">
        <title>Genomic Encyclopedia of Type Strains, Phase IV (KMG-IV): sequencing the most valuable type-strain genomes for metagenomic binning, comparative biology and taxonomic classification.</title>
        <authorList>
            <person name="Goeker M."/>
        </authorList>
    </citation>
    <scope>NUCLEOTIDE SEQUENCE [LARGE SCALE GENOMIC DNA]</scope>
    <source>
        <strain evidence="3 4">YC6723</strain>
    </source>
</reference>
<dbReference type="NCBIfam" id="NF035944">
    <property type="entry name" value="PEPxxWA-CTERM"/>
    <property type="match status" value="1"/>
</dbReference>